<dbReference type="Gene3D" id="1.20.1050.10">
    <property type="match status" value="1"/>
</dbReference>
<feature type="domain" description="GST N-terminal" evidence="5">
    <location>
        <begin position="3"/>
        <end position="81"/>
    </location>
</feature>
<dbReference type="Pfam" id="PF13409">
    <property type="entry name" value="GST_N_2"/>
    <property type="match status" value="1"/>
</dbReference>
<keyword evidence="8" id="KW-1185">Reference proteome</keyword>
<dbReference type="PANTHER" id="PTHR43968:SF6">
    <property type="entry name" value="GLUTATHIONE S-TRANSFERASE OMEGA"/>
    <property type="match status" value="1"/>
</dbReference>
<dbReference type="Gene3D" id="3.40.30.10">
    <property type="entry name" value="Glutaredoxin"/>
    <property type="match status" value="1"/>
</dbReference>
<dbReference type="EC" id="2.5.1.18" evidence="1"/>
<evidence type="ECO:0000313" key="7">
    <source>
        <dbReference type="EMBL" id="MBF6056787.1"/>
    </source>
</evidence>
<evidence type="ECO:0000256" key="3">
    <source>
        <dbReference type="ARBA" id="ARBA00023002"/>
    </source>
</evidence>
<name>A0ABS0BSE3_9GAMM</name>
<proteinExistence type="predicted"/>
<organism evidence="7 8">
    <name type="scientific">Thiomicrorhabdus heinhorstiae</name>
    <dbReference type="NCBI Taxonomy" id="2748010"/>
    <lineage>
        <taxon>Bacteria</taxon>
        <taxon>Pseudomonadati</taxon>
        <taxon>Pseudomonadota</taxon>
        <taxon>Gammaproteobacteria</taxon>
        <taxon>Thiotrichales</taxon>
        <taxon>Piscirickettsiaceae</taxon>
        <taxon>Thiomicrorhabdus</taxon>
    </lineage>
</organism>
<evidence type="ECO:0000259" key="5">
    <source>
        <dbReference type="PROSITE" id="PS50404"/>
    </source>
</evidence>
<dbReference type="InterPro" id="IPR050983">
    <property type="entry name" value="GST_Omega/HSP26"/>
</dbReference>
<dbReference type="SFLD" id="SFLDG00358">
    <property type="entry name" value="Main_(cytGST)"/>
    <property type="match status" value="1"/>
</dbReference>
<dbReference type="PANTHER" id="PTHR43968">
    <property type="match status" value="1"/>
</dbReference>
<dbReference type="InterPro" id="IPR045073">
    <property type="entry name" value="Omega/Tau-like"/>
</dbReference>
<dbReference type="InterPro" id="IPR040079">
    <property type="entry name" value="Glutathione_S-Trfase"/>
</dbReference>
<evidence type="ECO:0000256" key="1">
    <source>
        <dbReference type="ARBA" id="ARBA00012452"/>
    </source>
</evidence>
<dbReference type="SFLD" id="SFLDG01152">
    <property type="entry name" value="Main.3:_Omega-_and_Tau-like"/>
    <property type="match status" value="1"/>
</dbReference>
<dbReference type="InterPro" id="IPR005442">
    <property type="entry name" value="GST_omega"/>
</dbReference>
<gene>
    <name evidence="7" type="ORF">H8792_000350</name>
</gene>
<evidence type="ECO:0000259" key="6">
    <source>
        <dbReference type="PROSITE" id="PS50405"/>
    </source>
</evidence>
<dbReference type="PROSITE" id="PS50405">
    <property type="entry name" value="GST_CTER"/>
    <property type="match status" value="1"/>
</dbReference>
<dbReference type="CDD" id="cd00299">
    <property type="entry name" value="GST_C_family"/>
    <property type="match status" value="1"/>
</dbReference>
<dbReference type="SFLD" id="SFLDS00019">
    <property type="entry name" value="Glutathione_Transferase_(cytos"/>
    <property type="match status" value="1"/>
</dbReference>
<dbReference type="CDD" id="cd00570">
    <property type="entry name" value="GST_N_family"/>
    <property type="match status" value="1"/>
</dbReference>
<comment type="catalytic activity">
    <reaction evidence="4">
        <text>RX + glutathione = an S-substituted glutathione + a halide anion + H(+)</text>
        <dbReference type="Rhea" id="RHEA:16437"/>
        <dbReference type="ChEBI" id="CHEBI:15378"/>
        <dbReference type="ChEBI" id="CHEBI:16042"/>
        <dbReference type="ChEBI" id="CHEBI:17792"/>
        <dbReference type="ChEBI" id="CHEBI:57925"/>
        <dbReference type="ChEBI" id="CHEBI:90779"/>
        <dbReference type="EC" id="2.5.1.18"/>
    </reaction>
</comment>
<dbReference type="SUPFAM" id="SSF47616">
    <property type="entry name" value="GST C-terminal domain-like"/>
    <property type="match status" value="1"/>
</dbReference>
<dbReference type="SUPFAM" id="SSF52833">
    <property type="entry name" value="Thioredoxin-like"/>
    <property type="match status" value="1"/>
</dbReference>
<keyword evidence="2" id="KW-0808">Transferase</keyword>
<keyword evidence="3" id="KW-0560">Oxidoreductase</keyword>
<dbReference type="InterPro" id="IPR036249">
    <property type="entry name" value="Thioredoxin-like_sf"/>
</dbReference>
<reference evidence="7 8" key="1">
    <citation type="submission" date="2020-06" db="EMBL/GenBank/DDBJ databases">
        <authorList>
            <person name="Scott K."/>
        </authorList>
    </citation>
    <scope>NUCLEOTIDE SEQUENCE [LARGE SCALE GENOMIC DNA]</scope>
    <source>
        <strain evidence="7 8">HH1</strain>
    </source>
</reference>
<dbReference type="InterPro" id="IPR010987">
    <property type="entry name" value="Glutathione-S-Trfase_C-like"/>
</dbReference>
<evidence type="ECO:0000313" key="8">
    <source>
        <dbReference type="Proteomes" id="UP001193680"/>
    </source>
</evidence>
<protein>
    <recommendedName>
        <fullName evidence="1">glutathione transferase</fullName>
        <ecNumber evidence="1">2.5.1.18</ecNumber>
    </recommendedName>
</protein>
<sequence>MQSKLELVSFKLCPFVQRAVIVLKQKGVDFDITYIDLNDPPEWFKAISPLGQVPILKADGEVLFESAVIQEFVDEITPPSLHPQDPLIKAKHRAWMSFSSEIIFAAHGVVTAKEEGEFEQKQVAVKEKLARLEGVHSGGDYFAGDQLHLIDTTIAPLFMRLDFIKQLCGIDLLLGLPKCKHWSEVLLAMPAVQESVVPDLMEMYRMMIVKMDGILATKLNDG</sequence>
<dbReference type="PRINTS" id="PR01625">
    <property type="entry name" value="GSTRNSFRASEO"/>
</dbReference>
<dbReference type="RefSeq" id="WP_194947154.1">
    <property type="nucleotide sequence ID" value="NZ_JACBGI020000001.1"/>
</dbReference>
<dbReference type="Proteomes" id="UP001193680">
    <property type="component" value="Unassembled WGS sequence"/>
</dbReference>
<dbReference type="EMBL" id="JACBGI020000001">
    <property type="protein sequence ID" value="MBF6056787.1"/>
    <property type="molecule type" value="Genomic_DNA"/>
</dbReference>
<comment type="caution">
    <text evidence="7">The sequence shown here is derived from an EMBL/GenBank/DDBJ whole genome shotgun (WGS) entry which is preliminary data.</text>
</comment>
<reference evidence="7 8" key="2">
    <citation type="submission" date="2020-11" db="EMBL/GenBank/DDBJ databases">
        <title>Sulfur oxidizing isolate from Hospital Hole Sinkhole.</title>
        <authorList>
            <person name="Scott K.M."/>
        </authorList>
    </citation>
    <scope>NUCLEOTIDE SEQUENCE [LARGE SCALE GENOMIC DNA]</scope>
    <source>
        <strain evidence="7 8">HH1</strain>
    </source>
</reference>
<dbReference type="PROSITE" id="PS50404">
    <property type="entry name" value="GST_NTER"/>
    <property type="match status" value="1"/>
</dbReference>
<accession>A0ABS0BSE3</accession>
<dbReference type="InterPro" id="IPR036282">
    <property type="entry name" value="Glutathione-S-Trfase_C_sf"/>
</dbReference>
<dbReference type="InterPro" id="IPR004045">
    <property type="entry name" value="Glutathione_S-Trfase_N"/>
</dbReference>
<dbReference type="Pfam" id="PF13410">
    <property type="entry name" value="GST_C_2"/>
    <property type="match status" value="1"/>
</dbReference>
<feature type="domain" description="GST C-terminal" evidence="6">
    <location>
        <begin position="85"/>
        <end position="207"/>
    </location>
</feature>
<dbReference type="PROSITE" id="PS51354">
    <property type="entry name" value="GLUTAREDOXIN_2"/>
    <property type="match status" value="1"/>
</dbReference>
<evidence type="ECO:0000256" key="2">
    <source>
        <dbReference type="ARBA" id="ARBA00022679"/>
    </source>
</evidence>
<evidence type="ECO:0000256" key="4">
    <source>
        <dbReference type="ARBA" id="ARBA00047960"/>
    </source>
</evidence>